<name>A0AAV9HGV0_9PEZI</name>
<gene>
    <name evidence="3" type="ORF">QBC42DRAFT_313937</name>
</gene>
<comment type="caution">
    <text evidence="3">The sequence shown here is derived from an EMBL/GenBank/DDBJ whole genome shotgun (WGS) entry which is preliminary data.</text>
</comment>
<dbReference type="Proteomes" id="UP001321749">
    <property type="component" value="Unassembled WGS sequence"/>
</dbReference>
<evidence type="ECO:0000313" key="4">
    <source>
        <dbReference type="Proteomes" id="UP001321749"/>
    </source>
</evidence>
<protein>
    <submittedName>
        <fullName evidence="3">Sfi1 spindle body protein-domain-containing protein</fullName>
    </submittedName>
</protein>
<sequence length="1275" mass="144772">MPPQSSLPLRDGRAGVPFSSSSFIHNSQLSDPYTDEDIELIHEIVALGESIYPTLPERERLPTNALFLAAEQILPAHDYDAENAPSHISRLIFKIGGQRSGETLSDKFRTVLEGMGIKLEFVPSSPPIRSGSHRLYPISDEETVEFDFDDKRRPRPRHSAIPRRVGRVSLSDEATYDLPVRTYSRPRSRSVSFLDDQVTAHTDEETRPFSRGERQDLAQFMSKPQAIPKPVQQAVGDDQPAARRLRRKPSRVWNWQLQIEKAEKEDAGADDGKARFESHIPAHLLAYPEKNKPDRAKLALHTIGPNRENAAGAENGNNKDRVSTATPSTIADTEPIGNSHGSDGFNGARGSSDTTVEPHDKYDDQNAVLPHGERSAVDFEALEAKMEQIRAAEDVGLLEDAFDEWLLRSRHARTVNTDIMDTAAELADSDIVDECLEIWREEAVLLVRAQAMARATAEQEAYVARMERRAARVYEIFTVTSALLFWHQEALEEVERTAAARRHLVRKRAFEAWRAQRVEDEAKVANFQLIHWLQTWTQVAFHQEVRRNVAIQRDQQVLSRQSLDAMWQIQKARAADNFQISWLLRNAVETWITVDNESVQQEELAVELDERLLLDEALTIWNEEAIEIRLNADQLTIEYFRQDARRIMQDWQEQARLTSSLAQFRRAADDDEKNRVLGTWHTSLEETTNLKTAADNFVLANPLVIWRREALLREFQANQQYDLLAGVLSFWSLQQRELEFKRQQETQTLIQTLDSFRLAAVAARHARWDGEEESLNLFEYNTYHDVFDDWLDELDQSAFWRHRQNADLICLYRSTRHLIDHWQLREREAVTRRRQADISARRRIAETVLDVWPEVTEAARRQRLMSSLRAFRRHYKVQTARSCLDHWHLAATDYVEFGRDAHNVNIHFRRADINEYLDYWADTAHRAKEVHGLAAEAELELWFGKWADEARELAATREYAVEYDEDVVLWRCWERWEFEALQVVSRNQMVGAVRERNNGRLCRQLLDEWYIKTVPVDGNNVMRLGGATTSDFRASLLGSRRSVRSGIRGGGSILGTPLPIRNRGGGSVVPPPPPPPETPRFVSVSQLGRGANTNGNEDNGGEETFRPAHQFSTSLRSRLGLTGGGAGAKDTGDSLLGAMPEFDDDSFAPDAETNDPGFMSTPTKWTGSARPLGYRPAAAAGSNSTPFNKATTTPSAILASPYERELRNGYSVGTGGERSSLGLKLRGSLLGRSTANRTRTVEFADITEDSAEASSRLSFLQRPKKKRGEREESPA</sequence>
<dbReference type="InterPro" id="IPR013665">
    <property type="entry name" value="Sfi1_dom"/>
</dbReference>
<feature type="domain" description="Sfi1 spindle body" evidence="2">
    <location>
        <begin position="453"/>
        <end position="1012"/>
    </location>
</feature>
<proteinExistence type="predicted"/>
<dbReference type="AlphaFoldDB" id="A0AAV9HGV0"/>
<evidence type="ECO:0000313" key="3">
    <source>
        <dbReference type="EMBL" id="KAK4458692.1"/>
    </source>
</evidence>
<accession>A0AAV9HGV0</accession>
<evidence type="ECO:0000259" key="2">
    <source>
        <dbReference type="Pfam" id="PF08457"/>
    </source>
</evidence>
<feature type="region of interest" description="Disordered" evidence="1">
    <location>
        <begin position="306"/>
        <end position="372"/>
    </location>
</feature>
<feature type="region of interest" description="Disordered" evidence="1">
    <location>
        <begin position="1054"/>
        <end position="1076"/>
    </location>
</feature>
<organism evidence="3 4">
    <name type="scientific">Cladorrhinum samala</name>
    <dbReference type="NCBI Taxonomy" id="585594"/>
    <lineage>
        <taxon>Eukaryota</taxon>
        <taxon>Fungi</taxon>
        <taxon>Dikarya</taxon>
        <taxon>Ascomycota</taxon>
        <taxon>Pezizomycotina</taxon>
        <taxon>Sordariomycetes</taxon>
        <taxon>Sordariomycetidae</taxon>
        <taxon>Sordariales</taxon>
        <taxon>Podosporaceae</taxon>
        <taxon>Cladorrhinum</taxon>
    </lineage>
</organism>
<dbReference type="Pfam" id="PF08457">
    <property type="entry name" value="Sfi1"/>
    <property type="match status" value="1"/>
</dbReference>
<feature type="region of interest" description="Disordered" evidence="1">
    <location>
        <begin position="1248"/>
        <end position="1275"/>
    </location>
</feature>
<dbReference type="EMBL" id="MU865060">
    <property type="protein sequence ID" value="KAK4458692.1"/>
    <property type="molecule type" value="Genomic_DNA"/>
</dbReference>
<keyword evidence="4" id="KW-1185">Reference proteome</keyword>
<reference evidence="3" key="1">
    <citation type="journal article" date="2023" name="Mol. Phylogenet. Evol.">
        <title>Genome-scale phylogeny and comparative genomics of the fungal order Sordariales.</title>
        <authorList>
            <person name="Hensen N."/>
            <person name="Bonometti L."/>
            <person name="Westerberg I."/>
            <person name="Brannstrom I.O."/>
            <person name="Guillou S."/>
            <person name="Cros-Aarteil S."/>
            <person name="Calhoun S."/>
            <person name="Haridas S."/>
            <person name="Kuo A."/>
            <person name="Mondo S."/>
            <person name="Pangilinan J."/>
            <person name="Riley R."/>
            <person name="LaButti K."/>
            <person name="Andreopoulos B."/>
            <person name="Lipzen A."/>
            <person name="Chen C."/>
            <person name="Yan M."/>
            <person name="Daum C."/>
            <person name="Ng V."/>
            <person name="Clum A."/>
            <person name="Steindorff A."/>
            <person name="Ohm R.A."/>
            <person name="Martin F."/>
            <person name="Silar P."/>
            <person name="Natvig D.O."/>
            <person name="Lalanne C."/>
            <person name="Gautier V."/>
            <person name="Ament-Velasquez S.L."/>
            <person name="Kruys A."/>
            <person name="Hutchinson M.I."/>
            <person name="Powell A.J."/>
            <person name="Barry K."/>
            <person name="Miller A.N."/>
            <person name="Grigoriev I.V."/>
            <person name="Debuchy R."/>
            <person name="Gladieux P."/>
            <person name="Hiltunen Thoren M."/>
            <person name="Johannesson H."/>
        </authorList>
    </citation>
    <scope>NUCLEOTIDE SEQUENCE</scope>
    <source>
        <strain evidence="3">PSN324</strain>
    </source>
</reference>
<evidence type="ECO:0000256" key="1">
    <source>
        <dbReference type="SAM" id="MobiDB-lite"/>
    </source>
</evidence>
<reference evidence="3" key="2">
    <citation type="submission" date="2023-06" db="EMBL/GenBank/DDBJ databases">
        <authorList>
            <consortium name="Lawrence Berkeley National Laboratory"/>
            <person name="Mondo S.J."/>
            <person name="Hensen N."/>
            <person name="Bonometti L."/>
            <person name="Westerberg I."/>
            <person name="Brannstrom I.O."/>
            <person name="Guillou S."/>
            <person name="Cros-Aarteil S."/>
            <person name="Calhoun S."/>
            <person name="Haridas S."/>
            <person name="Kuo A."/>
            <person name="Pangilinan J."/>
            <person name="Riley R."/>
            <person name="Labutti K."/>
            <person name="Andreopoulos B."/>
            <person name="Lipzen A."/>
            <person name="Chen C."/>
            <person name="Yanf M."/>
            <person name="Daum C."/>
            <person name="Ng V."/>
            <person name="Clum A."/>
            <person name="Steindorff A."/>
            <person name="Ohm R."/>
            <person name="Martin F."/>
            <person name="Silar P."/>
            <person name="Natvig D."/>
            <person name="Lalanne C."/>
            <person name="Gautier V."/>
            <person name="Ament-Velasquez S.L."/>
            <person name="Kruys A."/>
            <person name="Hutchinson M.I."/>
            <person name="Powell A.J."/>
            <person name="Barry K."/>
            <person name="Miller A.N."/>
            <person name="Grigoriev I.V."/>
            <person name="Debuchy R."/>
            <person name="Gladieux P."/>
            <person name="Thoren M.H."/>
            <person name="Johannesson H."/>
        </authorList>
    </citation>
    <scope>NUCLEOTIDE SEQUENCE</scope>
    <source>
        <strain evidence="3">PSN324</strain>
    </source>
</reference>
<feature type="region of interest" description="Disordered" evidence="1">
    <location>
        <begin position="1148"/>
        <end position="1169"/>
    </location>
</feature>